<proteinExistence type="predicted"/>
<evidence type="ECO:0000313" key="2">
    <source>
        <dbReference type="Proteomes" id="UP000193922"/>
    </source>
</evidence>
<comment type="caution">
    <text evidence="1">The sequence shown here is derived from an EMBL/GenBank/DDBJ whole genome shotgun (WGS) entry which is preliminary data.</text>
</comment>
<dbReference type="RefSeq" id="XP_040747939.1">
    <property type="nucleotide sequence ID" value="XM_040885282.1"/>
</dbReference>
<sequence>MGFPAALVSRLLSRCDSALQLSARHTSAPVHRTGGGGGAIFRGEEGRAHACAIPRPAVCTGRALFKGDQDLQQALHTRRAERPTGLALTSAGPRTRSICVRVHQGMCRRTPAAHTATVWAEDSFSKVCGRFAAGQQRSRESGTALQPLRLHPATSGRPGVHVQCVAKWHVI</sequence>
<dbReference type="AlphaFoldDB" id="A0A1Y1WN46"/>
<organism evidence="1 2">
    <name type="scientific">Linderina pennispora</name>
    <dbReference type="NCBI Taxonomy" id="61395"/>
    <lineage>
        <taxon>Eukaryota</taxon>
        <taxon>Fungi</taxon>
        <taxon>Fungi incertae sedis</taxon>
        <taxon>Zoopagomycota</taxon>
        <taxon>Kickxellomycotina</taxon>
        <taxon>Kickxellomycetes</taxon>
        <taxon>Kickxellales</taxon>
        <taxon>Kickxellaceae</taxon>
        <taxon>Linderina</taxon>
    </lineage>
</organism>
<reference evidence="1 2" key="1">
    <citation type="submission" date="2016-07" db="EMBL/GenBank/DDBJ databases">
        <title>Pervasive Adenine N6-methylation of Active Genes in Fungi.</title>
        <authorList>
            <consortium name="DOE Joint Genome Institute"/>
            <person name="Mondo S.J."/>
            <person name="Dannebaum R.O."/>
            <person name="Kuo R.C."/>
            <person name="Labutti K."/>
            <person name="Haridas S."/>
            <person name="Kuo A."/>
            <person name="Salamov A."/>
            <person name="Ahrendt S.R."/>
            <person name="Lipzen A."/>
            <person name="Sullivan W."/>
            <person name="Andreopoulos W.B."/>
            <person name="Clum A."/>
            <person name="Lindquist E."/>
            <person name="Daum C."/>
            <person name="Ramamoorthy G.K."/>
            <person name="Gryganskyi A."/>
            <person name="Culley D."/>
            <person name="Magnuson J.K."/>
            <person name="James T.Y."/>
            <person name="O'Malley M.A."/>
            <person name="Stajich J.E."/>
            <person name="Spatafora J.W."/>
            <person name="Visel A."/>
            <person name="Grigoriev I.V."/>
        </authorList>
    </citation>
    <scope>NUCLEOTIDE SEQUENCE [LARGE SCALE GENOMIC DNA]</scope>
    <source>
        <strain evidence="1 2">ATCC 12442</strain>
    </source>
</reference>
<dbReference type="EMBL" id="MCFD01000001">
    <property type="protein sequence ID" value="ORX74728.1"/>
    <property type="molecule type" value="Genomic_DNA"/>
</dbReference>
<dbReference type="Proteomes" id="UP000193922">
    <property type="component" value="Unassembled WGS sequence"/>
</dbReference>
<protein>
    <submittedName>
        <fullName evidence="1">Uncharacterized protein</fullName>
    </submittedName>
</protein>
<dbReference type="GeneID" id="63801930"/>
<gene>
    <name evidence="1" type="ORF">DL89DRAFT_254517</name>
</gene>
<accession>A0A1Y1WN46</accession>
<keyword evidence="2" id="KW-1185">Reference proteome</keyword>
<evidence type="ECO:0000313" key="1">
    <source>
        <dbReference type="EMBL" id="ORX74728.1"/>
    </source>
</evidence>
<name>A0A1Y1WN46_9FUNG</name>